<name>A0AB34PNG9_CANAX</name>
<evidence type="ECO:0000313" key="3">
    <source>
        <dbReference type="EMBL" id="KGR07368.1"/>
    </source>
</evidence>
<evidence type="ECO:0000256" key="2">
    <source>
        <dbReference type="SAM" id="MobiDB-lite"/>
    </source>
</evidence>
<gene>
    <name evidence="3" type="ORF">MG3_04644</name>
</gene>
<comment type="caution">
    <text evidence="3">The sequence shown here is derived from an EMBL/GenBank/DDBJ whole genome shotgun (WGS) entry which is preliminary data.</text>
</comment>
<feature type="region of interest" description="Disordered" evidence="2">
    <location>
        <begin position="1"/>
        <end position="30"/>
    </location>
</feature>
<evidence type="ECO:0000256" key="1">
    <source>
        <dbReference type="SAM" id="Coils"/>
    </source>
</evidence>
<dbReference type="EMBL" id="AJIX01000033">
    <property type="protein sequence ID" value="KGR07368.1"/>
    <property type="molecule type" value="Genomic_DNA"/>
</dbReference>
<feature type="compositionally biased region" description="Polar residues" evidence="2">
    <location>
        <begin position="1"/>
        <end position="22"/>
    </location>
</feature>
<reference evidence="3 4" key="1">
    <citation type="submission" date="2013-12" db="EMBL/GenBank/DDBJ databases">
        <title>The Genome Sequence of Candida albicans P78048.</title>
        <authorList>
            <consortium name="The Broad Institute Genome Sequencing Platform"/>
            <consortium name="The Broad Institute Genome Sequencing Center for Infectious Disease"/>
            <person name="Cuomo C."/>
            <person name="Bennett R."/>
            <person name="Hirakawa M."/>
            <person name="Noverr M."/>
            <person name="Mitchell A."/>
            <person name="Young S.K."/>
            <person name="Zeng Q."/>
            <person name="Gargeya S."/>
            <person name="Fitzgerald M."/>
            <person name="Abouelleil A."/>
            <person name="Alvarado L."/>
            <person name="Berlin A.M."/>
            <person name="Chapman S.B."/>
            <person name="Dewar J."/>
            <person name="Goldberg J."/>
            <person name="Griggs A."/>
            <person name="Gujja S."/>
            <person name="Hansen M."/>
            <person name="Howarth C."/>
            <person name="Imamovic A."/>
            <person name="Larimer J."/>
            <person name="McCowan C."/>
            <person name="Murphy C."/>
            <person name="Pearson M."/>
            <person name="Priest M."/>
            <person name="Roberts A."/>
            <person name="Saif S."/>
            <person name="Shea T."/>
            <person name="Sykes S."/>
            <person name="Wortman J."/>
            <person name="Nusbaum C."/>
            <person name="Birren B."/>
        </authorList>
    </citation>
    <scope>NUCLEOTIDE SEQUENCE [LARGE SCALE GENOMIC DNA]</scope>
    <source>
        <strain evidence="3 4">P78048</strain>
    </source>
</reference>
<protein>
    <recommendedName>
        <fullName evidence="5">DH domain-containing protein</fullName>
    </recommendedName>
</protein>
<accession>A0AB34PNG9</accession>
<evidence type="ECO:0008006" key="5">
    <source>
        <dbReference type="Google" id="ProtNLM"/>
    </source>
</evidence>
<dbReference type="Proteomes" id="UP000030161">
    <property type="component" value="Unassembled WGS sequence"/>
</dbReference>
<feature type="coiled-coil region" evidence="1">
    <location>
        <begin position="231"/>
        <end position="265"/>
    </location>
</feature>
<keyword evidence="1" id="KW-0175">Coiled coil</keyword>
<organism evidence="3 4">
    <name type="scientific">Candida albicans P78048</name>
    <dbReference type="NCBI Taxonomy" id="1094989"/>
    <lineage>
        <taxon>Eukaryota</taxon>
        <taxon>Fungi</taxon>
        <taxon>Dikarya</taxon>
        <taxon>Ascomycota</taxon>
        <taxon>Saccharomycotina</taxon>
        <taxon>Pichiomycetes</taxon>
        <taxon>Debaryomycetaceae</taxon>
        <taxon>Candida/Lodderomyces clade</taxon>
        <taxon>Candida</taxon>
    </lineage>
</organism>
<proteinExistence type="predicted"/>
<dbReference type="AlphaFoldDB" id="A0AB34PNG9"/>
<evidence type="ECO:0000313" key="4">
    <source>
        <dbReference type="Proteomes" id="UP000030161"/>
    </source>
</evidence>
<sequence length="319" mass="37213">MPASTFTITSTKPISPRPTSIKTATTTTTTTATTTITPDLYYNSLTPTPRSTPFSLEQFGFEEYDENESIVSDVDLLLLEQQDFIPTTQPPHQPHTSKYHTIVNTISPHKILSQYFATELFYANNLLQISNHFINREFDSFNNDLILNPNIPKTNHLELINQLTIMYNETMKLVETIEQFNQELDDIIVDNYTIHNLQNLKMSYNEKLDIHLNVPVHEIVDKIIDGLYQYNLTVEDLLEDEQEKEKEKEKEVVEVEEELSNEDKKSIDKIKTYHDKILSILNLQDEKFTIEKVEKFHNILQYEIIENKEWQSVVKLCPL</sequence>